<evidence type="ECO:0000313" key="3">
    <source>
        <dbReference type="Proteomes" id="UP000241444"/>
    </source>
</evidence>
<evidence type="ECO:0000313" key="2">
    <source>
        <dbReference type="EMBL" id="PSH62663.1"/>
    </source>
</evidence>
<comment type="caution">
    <text evidence="2">The sequence shown here is derived from an EMBL/GenBank/DDBJ whole genome shotgun (WGS) entry which is preliminary data.</text>
</comment>
<sequence length="26" mass="3191">MTKVCDQLYHRHRFPAEIIAEAVWLY</sequence>
<reference evidence="3" key="1">
    <citation type="submission" date="2017-11" db="EMBL/GenBank/DDBJ databases">
        <authorList>
            <person name="Kuznetsova I."/>
            <person name="Sazanova A."/>
            <person name="Chirak E."/>
            <person name="Safronova V."/>
            <person name="Willems A."/>
        </authorList>
    </citation>
    <scope>NUCLEOTIDE SEQUENCE [LARGE SCALE GENOMIC DNA]</scope>
    <source>
        <strain evidence="3">STM 196</strain>
    </source>
</reference>
<organism evidence="2 3">
    <name type="scientific">Phyllobacterium brassicacearum</name>
    <dbReference type="NCBI Taxonomy" id="314235"/>
    <lineage>
        <taxon>Bacteria</taxon>
        <taxon>Pseudomonadati</taxon>
        <taxon>Pseudomonadota</taxon>
        <taxon>Alphaproteobacteria</taxon>
        <taxon>Hyphomicrobiales</taxon>
        <taxon>Phyllobacteriaceae</taxon>
        <taxon>Phyllobacterium</taxon>
    </lineage>
</organism>
<name>A0A2P7B866_9HYPH</name>
<proteinExistence type="predicted"/>
<reference evidence="2" key="2">
    <citation type="submission" date="2017-11" db="EMBL/GenBank/DDBJ databases">
        <authorList>
            <person name="Han C.G."/>
        </authorList>
    </citation>
    <scope>NUCLEOTIDE SEQUENCE [LARGE SCALE GENOMIC DNA]</scope>
    <source>
        <strain evidence="2">STM 196</strain>
    </source>
</reference>
<evidence type="ECO:0000313" key="1">
    <source>
        <dbReference type="EMBL" id="PSH56452.1"/>
    </source>
</evidence>
<protein>
    <submittedName>
        <fullName evidence="2">IS6 family transposase</fullName>
    </submittedName>
</protein>
<dbReference type="EMBL" id="PGGO01000058">
    <property type="protein sequence ID" value="PSH56452.1"/>
    <property type="molecule type" value="Genomic_DNA"/>
</dbReference>
<dbReference type="EMBL" id="PGGO01000028">
    <property type="protein sequence ID" value="PSH62663.1"/>
    <property type="molecule type" value="Genomic_DNA"/>
</dbReference>
<dbReference type="Proteomes" id="UP000241444">
    <property type="component" value="Unassembled WGS sequence"/>
</dbReference>
<accession>A0A2P7B866</accession>
<dbReference type="AlphaFoldDB" id="A0A2P7B866"/>
<gene>
    <name evidence="2" type="ORF">CU102_25195</name>
    <name evidence="1" type="ORF">CU102_28150</name>
</gene>
<feature type="non-terminal residue" evidence="2">
    <location>
        <position position="26"/>
    </location>
</feature>
<keyword evidence="3" id="KW-1185">Reference proteome</keyword>